<dbReference type="Proteomes" id="UP000663879">
    <property type="component" value="Unassembled WGS sequence"/>
</dbReference>
<keyword evidence="2" id="KW-1185">Reference proteome</keyword>
<name>A0A814N7L7_9BILA</name>
<comment type="caution">
    <text evidence="1">The sequence shown here is derived from an EMBL/GenBank/DDBJ whole genome shotgun (WGS) entry which is preliminary data.</text>
</comment>
<evidence type="ECO:0000313" key="2">
    <source>
        <dbReference type="Proteomes" id="UP000663879"/>
    </source>
</evidence>
<evidence type="ECO:0000313" key="1">
    <source>
        <dbReference type="EMBL" id="CAF1087777.1"/>
    </source>
</evidence>
<proteinExistence type="predicted"/>
<dbReference type="AlphaFoldDB" id="A0A814N7L7"/>
<protein>
    <submittedName>
        <fullName evidence="1">Uncharacterized protein</fullName>
    </submittedName>
</protein>
<sequence length="114" mass="12995">MKENELERVLSSLEKENLFDITEISGSIFVKPMQASQGPNVLVATEVAQQYLDIPVFETINGALVSVQDISFEVCEILGHFYGRDDKLYFDLRWKSTNGQDFVESDLFFLHVSL</sequence>
<accession>A0A814N7L7</accession>
<reference evidence="1" key="1">
    <citation type="submission" date="2021-02" db="EMBL/GenBank/DDBJ databases">
        <authorList>
            <person name="Nowell W R."/>
        </authorList>
    </citation>
    <scope>NUCLEOTIDE SEQUENCE</scope>
    <source>
        <strain evidence="1">Ploen Becks lab</strain>
    </source>
</reference>
<dbReference type="EMBL" id="CAJNOC010006878">
    <property type="protein sequence ID" value="CAF1087777.1"/>
    <property type="molecule type" value="Genomic_DNA"/>
</dbReference>
<gene>
    <name evidence="1" type="ORF">OXX778_LOCUS20510</name>
</gene>
<organism evidence="1 2">
    <name type="scientific">Brachionus calyciflorus</name>
    <dbReference type="NCBI Taxonomy" id="104777"/>
    <lineage>
        <taxon>Eukaryota</taxon>
        <taxon>Metazoa</taxon>
        <taxon>Spiralia</taxon>
        <taxon>Gnathifera</taxon>
        <taxon>Rotifera</taxon>
        <taxon>Eurotatoria</taxon>
        <taxon>Monogononta</taxon>
        <taxon>Pseudotrocha</taxon>
        <taxon>Ploima</taxon>
        <taxon>Brachionidae</taxon>
        <taxon>Brachionus</taxon>
    </lineage>
</organism>